<dbReference type="Gene3D" id="3.20.20.370">
    <property type="entry name" value="Glycoside hydrolase/deacetylase"/>
    <property type="match status" value="1"/>
</dbReference>
<dbReference type="PANTHER" id="PTHR30292">
    <property type="entry name" value="UNCHARACTERIZED PROTEIN YBGL-RELATED"/>
    <property type="match status" value="1"/>
</dbReference>
<dbReference type="RefSeq" id="WP_010854989.1">
    <property type="nucleotide sequence ID" value="NZ_AQHR01000085.1"/>
</dbReference>
<dbReference type="PANTHER" id="PTHR30292:SF0">
    <property type="entry name" value="5-OXOPROLINASE SUBUNIT A"/>
    <property type="match status" value="1"/>
</dbReference>
<dbReference type="InterPro" id="IPR005501">
    <property type="entry name" value="LamB/YcsF/PxpA-like"/>
</dbReference>
<organism evidence="1 2">
    <name type="scientific">Lunatimonas lonarensis</name>
    <dbReference type="NCBI Taxonomy" id="1232681"/>
    <lineage>
        <taxon>Bacteria</taxon>
        <taxon>Pseudomonadati</taxon>
        <taxon>Bacteroidota</taxon>
        <taxon>Cytophagia</taxon>
        <taxon>Cytophagales</taxon>
        <taxon>Cyclobacteriaceae</taxon>
    </lineage>
</organism>
<dbReference type="InterPro" id="IPR011330">
    <property type="entry name" value="Glyco_hydro/deAcase_b/a-brl"/>
</dbReference>
<dbReference type="SUPFAM" id="SSF88713">
    <property type="entry name" value="Glycoside hydrolase/deacetylase"/>
    <property type="match status" value="1"/>
</dbReference>
<evidence type="ECO:0000313" key="2">
    <source>
        <dbReference type="Proteomes" id="UP000013909"/>
    </source>
</evidence>
<dbReference type="Pfam" id="PF03746">
    <property type="entry name" value="LamB_YcsF"/>
    <property type="match status" value="1"/>
</dbReference>
<dbReference type="STRING" id="1232681.ADIS_2855"/>
<dbReference type="Proteomes" id="UP000013909">
    <property type="component" value="Unassembled WGS sequence"/>
</dbReference>
<dbReference type="GO" id="GO:0005975">
    <property type="term" value="P:carbohydrate metabolic process"/>
    <property type="evidence" value="ECO:0007669"/>
    <property type="project" value="InterPro"/>
</dbReference>
<dbReference type="PATRIC" id="fig|1288963.3.peg.2842"/>
<protein>
    <submittedName>
        <fullName evidence="1">Lactam utilization protein LamB</fullName>
    </submittedName>
</protein>
<reference evidence="1 2" key="1">
    <citation type="submission" date="2013-02" db="EMBL/GenBank/DDBJ databases">
        <title>A novel strain isolated from Lonar lake, Maharashtra, India.</title>
        <authorList>
            <person name="Singh A."/>
        </authorList>
    </citation>
    <scope>NUCLEOTIDE SEQUENCE [LARGE SCALE GENOMIC DNA]</scope>
    <source>
        <strain evidence="1 2">AK24</strain>
    </source>
</reference>
<proteinExistence type="predicted"/>
<accession>R7ZQL3</accession>
<name>R7ZQL3_9BACT</name>
<keyword evidence="2" id="KW-1185">Reference proteome</keyword>
<sequence>MTSISIDINADLGEEVGNDAAIMPFVSSCSIACGGHAGNTESIRNAVFLALEQGIKIGAHPSYPDPTNFGRVKMEIASHKLHESIREQLMLLIDHLAPLGVPLHHVKPHGALYNEACINEDLAIQVVELIKEVVPFAKLYAPFASKLAQVGQESGVKVWFEGFVDRRYSTGLTLLERRQPGAVLHGWDEIRAQVEEMVLGNRVCTAQGDWHFIKVDTLCLHGDHPNAVQTAIQLREWLSGKNLFPHHE</sequence>
<gene>
    <name evidence="1" type="ORF">ADIS_2855</name>
</gene>
<evidence type="ECO:0000313" key="1">
    <source>
        <dbReference type="EMBL" id="EON76405.1"/>
    </source>
</evidence>
<dbReference type="CDD" id="cd10801">
    <property type="entry name" value="LamB_YcsF_like_1"/>
    <property type="match status" value="1"/>
</dbReference>
<dbReference type="EMBL" id="AQHR01000085">
    <property type="protein sequence ID" value="EON76405.1"/>
    <property type="molecule type" value="Genomic_DNA"/>
</dbReference>
<dbReference type="AlphaFoldDB" id="R7ZQL3"/>
<comment type="caution">
    <text evidence="1">The sequence shown here is derived from an EMBL/GenBank/DDBJ whole genome shotgun (WGS) entry which is preliminary data.</text>
</comment>
<dbReference type="OrthoDB" id="9773478at2"/>